<dbReference type="OrthoDB" id="9796589at2"/>
<dbReference type="PIRSF" id="PIRSF021494">
    <property type="entry name" value="Rv0216_prd"/>
    <property type="match status" value="1"/>
</dbReference>
<dbReference type="InterPro" id="IPR016790">
    <property type="entry name" value="Thiol_ester_hydratase_Rv0216"/>
</dbReference>
<organism evidence="1 2">
    <name type="scientific">Rhodococcus ruber</name>
    <dbReference type="NCBI Taxonomy" id="1830"/>
    <lineage>
        <taxon>Bacteria</taxon>
        <taxon>Bacillati</taxon>
        <taxon>Actinomycetota</taxon>
        <taxon>Actinomycetes</taxon>
        <taxon>Mycobacteriales</taxon>
        <taxon>Nocardiaceae</taxon>
        <taxon>Rhodococcus</taxon>
    </lineage>
</organism>
<dbReference type="Proteomes" id="UP000042997">
    <property type="component" value="Unassembled WGS sequence"/>
</dbReference>
<dbReference type="SUPFAM" id="SSF54637">
    <property type="entry name" value="Thioesterase/thiol ester dehydrase-isomerase"/>
    <property type="match status" value="2"/>
</dbReference>
<dbReference type="RefSeq" id="WP_040274880.1">
    <property type="nucleotide sequence ID" value="NZ_CP023714.1"/>
</dbReference>
<dbReference type="EMBL" id="CCSD01000101">
    <property type="protein sequence ID" value="CDZ91676.1"/>
    <property type="molecule type" value="Genomic_DNA"/>
</dbReference>
<dbReference type="PANTHER" id="PTHR43664:SF1">
    <property type="entry name" value="BETA-METHYLMALYL-COA DEHYDRATASE"/>
    <property type="match status" value="1"/>
</dbReference>
<proteinExistence type="predicted"/>
<dbReference type="PANTHER" id="PTHR43664">
    <property type="entry name" value="MONOAMINE OXIDASE-RELATED"/>
    <property type="match status" value="1"/>
</dbReference>
<name>A0A098BVD1_9NOCA</name>
<dbReference type="Gene3D" id="3.10.129.10">
    <property type="entry name" value="Hotdog Thioesterase"/>
    <property type="match status" value="2"/>
</dbReference>
<reference evidence="1 2" key="1">
    <citation type="journal article" date="2014" name="Genome Announc.">
        <title>Draft Genome Sequence of Propane- and Butane-Oxidizing Actinobacterium Rhodococcus ruber IEGM 231.</title>
        <authorList>
            <person name="Ivshina I.B."/>
            <person name="Kuyukina M.S."/>
            <person name="Krivoruchko A.V."/>
            <person name="Barbe V."/>
            <person name="Fischer C."/>
        </authorList>
    </citation>
    <scope>NUCLEOTIDE SEQUENCE [LARGE SCALE GENOMIC DNA]</scope>
</reference>
<dbReference type="CDD" id="cd03451">
    <property type="entry name" value="FkbR2"/>
    <property type="match status" value="1"/>
</dbReference>
<accession>A0A098BVD1</accession>
<dbReference type="InterPro" id="IPR052342">
    <property type="entry name" value="MCH/BMMD"/>
</dbReference>
<dbReference type="eggNOG" id="COG2030">
    <property type="taxonomic scope" value="Bacteria"/>
</dbReference>
<dbReference type="AlphaFoldDB" id="A0A098BVD1"/>
<evidence type="ECO:0000313" key="2">
    <source>
        <dbReference type="Proteomes" id="UP000042997"/>
    </source>
</evidence>
<gene>
    <name evidence="1" type="ORF">RHRU231_860057</name>
</gene>
<sequence length="335" mass="35448">MTTANAATEVGGPYFDELTVGQVFDTAPAVTITDGLAAAHQAILGDRLRLPLDAHLSAAVAGGPVAHAGLVTDLAIGQSTLVTHHVKANLFYRGLRFHRFPHLGDTLYTTTEVVGLKENSVKPGRKPTGLAALRMNTVDQNGRTVLDFYRCAMLPLSENPDPERVVAADDLSAIGPQEPPRWSAPADWDLAAYRTRFPGTHFDPSLAGAVLRSSGDVVTSAPELARLTLNIAATHHDERVGAAGRLVYGGHTIGLALAQATRALPNLVTVLGWHSCDHTGPVHEGDTLTSDLHVESAHPLDSGGGVLELRSIVHAHRGTDAPAAVLDWRFTALMA</sequence>
<evidence type="ECO:0000313" key="1">
    <source>
        <dbReference type="EMBL" id="CDZ91676.1"/>
    </source>
</evidence>
<protein>
    <submittedName>
        <fullName evidence="1">MaoC family protein</fullName>
    </submittedName>
</protein>
<dbReference type="InterPro" id="IPR029069">
    <property type="entry name" value="HotDog_dom_sf"/>
</dbReference>